<feature type="signal peptide" evidence="4">
    <location>
        <begin position="1"/>
        <end position="24"/>
    </location>
</feature>
<dbReference type="InterPro" id="IPR011249">
    <property type="entry name" value="Metalloenz_LuxS/M16"/>
</dbReference>
<dbReference type="AlphaFoldDB" id="A0A517R029"/>
<evidence type="ECO:0000313" key="8">
    <source>
        <dbReference type="Proteomes" id="UP000317318"/>
    </source>
</evidence>
<organism evidence="7 8">
    <name type="scientific">Stratiformator vulcanicus</name>
    <dbReference type="NCBI Taxonomy" id="2527980"/>
    <lineage>
        <taxon>Bacteria</taxon>
        <taxon>Pseudomonadati</taxon>
        <taxon>Planctomycetota</taxon>
        <taxon>Planctomycetia</taxon>
        <taxon>Planctomycetales</taxon>
        <taxon>Planctomycetaceae</taxon>
        <taxon>Stratiformator</taxon>
    </lineage>
</organism>
<feature type="domain" description="Peptidase M16 C-terminal" evidence="6">
    <location>
        <begin position="205"/>
        <end position="381"/>
    </location>
</feature>
<dbReference type="GO" id="GO:0006508">
    <property type="term" value="P:proteolysis"/>
    <property type="evidence" value="ECO:0007669"/>
    <property type="project" value="UniProtKB-KW"/>
</dbReference>
<dbReference type="EC" id="3.4.24.55" evidence="7"/>
<evidence type="ECO:0000259" key="6">
    <source>
        <dbReference type="Pfam" id="PF05193"/>
    </source>
</evidence>
<evidence type="ECO:0000259" key="5">
    <source>
        <dbReference type="Pfam" id="PF00675"/>
    </source>
</evidence>
<dbReference type="Gene3D" id="3.30.830.10">
    <property type="entry name" value="Metalloenzyme, LuxS/M16 peptidase-like"/>
    <property type="match status" value="4"/>
</dbReference>
<dbReference type="InterPro" id="IPR011765">
    <property type="entry name" value="Pept_M16_N"/>
</dbReference>
<dbReference type="Pfam" id="PF00675">
    <property type="entry name" value="Peptidase_M16"/>
    <property type="match status" value="1"/>
</dbReference>
<sequence length="913" mass="101173" precursor="true">MHGRPLLIAFASLIAALLPSISFAKDGSEVTQIRSIEGITEYRLENGMQVLLFPDESKPTVTVNLTMFVGSRHEGYGESGMAHLLEHMLFKGTPDHPQVPKVLQERGASFNGTTWVDRTNYYETLPASEQNLEFALRLEADRMVNSFVRAEDLASEMTVVRNEFERGENSPQRILAQRVVSAAYEWHNYGKSTIGNRADIERVPIENLQAFYKKYYRPDNAMLVIAGNFDPDFAIEKIKEYFAPLDNPDTPLPQTYTEEPAQDGERTVLLRRTGEVALAAVAYHIPAGGNPSYPAIDVLESILTAAPSGRLYKKLVEPGRAADLSGVAFAWHDPGVMRIMAEIADAQDARDVLQTMLDVLEIDLVENPVTEAEVDRAKARLLKQRELTANNSTRIAVELSEWAAMGDWRLYFLYRDRLEKVTPADVTKVAQKYLIPSNRTAGLFLPTDEPVRTQIPHVEDLAESIGEYKGREVVKAGEKFDVSPANIESRTERVELAGGAKAVLLQKQNRGETVVFRLHLNYGNEQSLQNKAMPAELLPLLMTRGADGMTRQEIQDELDRLQAQLSASGTAGGATFTLQAKKDTLPDALKLLGRVLKSATLPDEEISVAKQAQISSFQSQLNDPQSLATTKVSRNLSSWPKGDPRYMPTLEEQIEMYEDVSRDGLVGLYESQLGGADAEVAVVGTFDRDATVEAVEEMLSGWKSDVPYHRLTDHVPENIAGGYDVIPTPDKKNAVYFSATAFPMTDTDPDYPAIVLGNYILGGGSLSSRLADRVRQKEGLSYGVGSGFSARAEDPRAVFYMYAITNPENVPKLRSVIDEELAALLEKGVTEDEVERAQSGYLERQSVSRANDGNLARILGNTLEYERTMDYYTKLEESLRGLTPQQVQAALKKHLDPSKLMLVVAGDLEDNDE</sequence>
<dbReference type="PROSITE" id="PS00143">
    <property type="entry name" value="INSULINASE"/>
    <property type="match status" value="1"/>
</dbReference>
<dbReference type="InterPro" id="IPR001431">
    <property type="entry name" value="Pept_M16_Zn_BS"/>
</dbReference>
<feature type="domain" description="Peptidase M16 N-terminal" evidence="5">
    <location>
        <begin position="51"/>
        <end position="195"/>
    </location>
</feature>
<keyword evidence="7" id="KW-0378">Hydrolase</keyword>
<dbReference type="EMBL" id="CP036268">
    <property type="protein sequence ID" value="QDT37256.1"/>
    <property type="molecule type" value="Genomic_DNA"/>
</dbReference>
<comment type="similarity">
    <text evidence="2 3">Belongs to the peptidase M16 family.</text>
</comment>
<dbReference type="PANTHER" id="PTHR11851">
    <property type="entry name" value="METALLOPROTEASE"/>
    <property type="match status" value="1"/>
</dbReference>
<dbReference type="KEGG" id="svp:Pan189_16290"/>
<dbReference type="OrthoDB" id="9811314at2"/>
<comment type="cofactor">
    <cofactor evidence="1">
        <name>Zn(2+)</name>
        <dbReference type="ChEBI" id="CHEBI:29105"/>
    </cofactor>
</comment>
<reference evidence="7 8" key="1">
    <citation type="submission" date="2019-02" db="EMBL/GenBank/DDBJ databases">
        <title>Deep-cultivation of Planctomycetes and their phenomic and genomic characterization uncovers novel biology.</title>
        <authorList>
            <person name="Wiegand S."/>
            <person name="Jogler M."/>
            <person name="Boedeker C."/>
            <person name="Pinto D."/>
            <person name="Vollmers J."/>
            <person name="Rivas-Marin E."/>
            <person name="Kohn T."/>
            <person name="Peeters S.H."/>
            <person name="Heuer A."/>
            <person name="Rast P."/>
            <person name="Oberbeckmann S."/>
            <person name="Bunk B."/>
            <person name="Jeske O."/>
            <person name="Meyerdierks A."/>
            <person name="Storesund J.E."/>
            <person name="Kallscheuer N."/>
            <person name="Luecker S."/>
            <person name="Lage O.M."/>
            <person name="Pohl T."/>
            <person name="Merkel B.J."/>
            <person name="Hornburger P."/>
            <person name="Mueller R.-W."/>
            <person name="Bruemmer F."/>
            <person name="Labrenz M."/>
            <person name="Spormann A.M."/>
            <person name="Op den Camp H."/>
            <person name="Overmann J."/>
            <person name="Amann R."/>
            <person name="Jetten M.S.M."/>
            <person name="Mascher T."/>
            <person name="Medema M.H."/>
            <person name="Devos D.P."/>
            <person name="Kaster A.-K."/>
            <person name="Ovreas L."/>
            <person name="Rohde M."/>
            <person name="Galperin M.Y."/>
            <person name="Jogler C."/>
        </authorList>
    </citation>
    <scope>NUCLEOTIDE SEQUENCE [LARGE SCALE GENOMIC DNA]</scope>
    <source>
        <strain evidence="7 8">Pan189</strain>
    </source>
</reference>
<proteinExistence type="inferred from homology"/>
<evidence type="ECO:0000256" key="1">
    <source>
        <dbReference type="ARBA" id="ARBA00001947"/>
    </source>
</evidence>
<dbReference type="InterPro" id="IPR050361">
    <property type="entry name" value="MPP/UQCRC_Complex"/>
</dbReference>
<gene>
    <name evidence="7" type="primary">ptrA_2</name>
    <name evidence="7" type="ORF">Pan189_16290</name>
</gene>
<feature type="domain" description="Peptidase M16 C-terminal" evidence="6">
    <location>
        <begin position="660"/>
        <end position="840"/>
    </location>
</feature>
<evidence type="ECO:0000256" key="4">
    <source>
        <dbReference type="SAM" id="SignalP"/>
    </source>
</evidence>
<dbReference type="Proteomes" id="UP000317318">
    <property type="component" value="Chromosome"/>
</dbReference>
<keyword evidence="4" id="KW-0732">Signal</keyword>
<feature type="chain" id="PRO_5022124560" evidence="4">
    <location>
        <begin position="25"/>
        <end position="913"/>
    </location>
</feature>
<keyword evidence="8" id="KW-1185">Reference proteome</keyword>
<dbReference type="GO" id="GO:0046872">
    <property type="term" value="F:metal ion binding"/>
    <property type="evidence" value="ECO:0007669"/>
    <property type="project" value="InterPro"/>
</dbReference>
<evidence type="ECO:0000256" key="2">
    <source>
        <dbReference type="ARBA" id="ARBA00007261"/>
    </source>
</evidence>
<dbReference type="SUPFAM" id="SSF63411">
    <property type="entry name" value="LuxS/MPP-like metallohydrolase"/>
    <property type="match status" value="4"/>
</dbReference>
<keyword evidence="7" id="KW-0645">Protease</keyword>
<name>A0A517R029_9PLAN</name>
<dbReference type="GO" id="GO:0004222">
    <property type="term" value="F:metalloendopeptidase activity"/>
    <property type="evidence" value="ECO:0007669"/>
    <property type="project" value="UniProtKB-EC"/>
</dbReference>
<protein>
    <submittedName>
        <fullName evidence="7">Protease 3</fullName>
        <ecNumber evidence="7">3.4.24.55</ecNumber>
    </submittedName>
</protein>
<accession>A0A517R029</accession>
<dbReference type="InterPro" id="IPR007863">
    <property type="entry name" value="Peptidase_M16_C"/>
</dbReference>
<dbReference type="RefSeq" id="WP_145363387.1">
    <property type="nucleotide sequence ID" value="NZ_CP036268.1"/>
</dbReference>
<evidence type="ECO:0000313" key="7">
    <source>
        <dbReference type="EMBL" id="QDT37256.1"/>
    </source>
</evidence>
<evidence type="ECO:0000256" key="3">
    <source>
        <dbReference type="RuleBase" id="RU004447"/>
    </source>
</evidence>
<dbReference type="PANTHER" id="PTHR11851:SF49">
    <property type="entry name" value="MITOCHONDRIAL-PROCESSING PEPTIDASE SUBUNIT ALPHA"/>
    <property type="match status" value="1"/>
</dbReference>
<dbReference type="Pfam" id="PF05193">
    <property type="entry name" value="Peptidase_M16_C"/>
    <property type="match status" value="2"/>
</dbReference>